<dbReference type="PANTHER" id="PTHR22602:SF0">
    <property type="entry name" value="TRANSFERASE CAF17, MITOCHONDRIAL-RELATED"/>
    <property type="match status" value="1"/>
</dbReference>
<dbReference type="AlphaFoldDB" id="A0A538TGZ6"/>
<dbReference type="InterPro" id="IPR045179">
    <property type="entry name" value="YgfZ/GcvT"/>
</dbReference>
<dbReference type="PANTHER" id="PTHR22602">
    <property type="entry name" value="TRANSFERASE CAF17, MITOCHONDRIAL-RELATED"/>
    <property type="match status" value="1"/>
</dbReference>
<keyword evidence="1" id="KW-0809">Transit peptide</keyword>
<organism evidence="3 4">
    <name type="scientific">Eiseniibacteriota bacterium</name>
    <dbReference type="NCBI Taxonomy" id="2212470"/>
    <lineage>
        <taxon>Bacteria</taxon>
        <taxon>Candidatus Eiseniibacteriota</taxon>
    </lineage>
</organism>
<dbReference type="EMBL" id="VBOZ01000035">
    <property type="protein sequence ID" value="TMQ62897.1"/>
    <property type="molecule type" value="Genomic_DNA"/>
</dbReference>
<sequence length="313" mass="33472">MNESSTSARRDAAADYRSLRESFCSVDLSAWTVLRLRGPDTRAFLQGLASQDLESARAGAALPSFFLNEKGRPVALAWVELGEEGSSALVISDEGARSSLRAHFERFRIMEDVEIEGPDGMPPLIGIAGPSRSQLLREIAGPMPGAVSIESEDLSFLLPPPGPAAARPRAASQHFADPASFEAWRLAIGIPRTGIDIDLDRIATELSFPGAISLTKGCYVGQEIVARTSNRGQVRRHRVGFRFDWDGRPIAARTELRAGGVAAGYVTSTAPEPGTDQGIGMGYLTAEALGSSAEVDAIEGSTTRRVRPSPWPL</sequence>
<evidence type="ECO:0000313" key="3">
    <source>
        <dbReference type="EMBL" id="TMQ62897.1"/>
    </source>
</evidence>
<dbReference type="NCBIfam" id="TIGR03317">
    <property type="entry name" value="ygfZ_signature"/>
    <property type="match status" value="1"/>
</dbReference>
<dbReference type="Gene3D" id="3.30.1360.120">
    <property type="entry name" value="Probable tRNA modification gtpase trme, domain 1"/>
    <property type="match status" value="2"/>
</dbReference>
<protein>
    <recommendedName>
        <fullName evidence="2">Aminomethyltransferase C-terminal domain-containing protein</fullName>
    </recommendedName>
</protein>
<accession>A0A538TGZ6</accession>
<feature type="domain" description="Aminomethyltransferase C-terminal" evidence="2">
    <location>
        <begin position="236"/>
        <end position="298"/>
    </location>
</feature>
<reference evidence="3 4" key="1">
    <citation type="journal article" date="2019" name="Nat. Microbiol.">
        <title>Mediterranean grassland soil C-N compound turnover is dependent on rainfall and depth, and is mediated by genomically divergent microorganisms.</title>
        <authorList>
            <person name="Diamond S."/>
            <person name="Andeer P.F."/>
            <person name="Li Z."/>
            <person name="Crits-Christoph A."/>
            <person name="Burstein D."/>
            <person name="Anantharaman K."/>
            <person name="Lane K.R."/>
            <person name="Thomas B.C."/>
            <person name="Pan C."/>
            <person name="Northen T.R."/>
            <person name="Banfield J.F."/>
        </authorList>
    </citation>
    <scope>NUCLEOTIDE SEQUENCE [LARGE SCALE GENOMIC DNA]</scope>
    <source>
        <strain evidence="3">WS_9</strain>
    </source>
</reference>
<dbReference type="InterPro" id="IPR027266">
    <property type="entry name" value="TrmE/GcvT-like"/>
</dbReference>
<name>A0A538TGZ6_UNCEI</name>
<evidence type="ECO:0000256" key="1">
    <source>
        <dbReference type="ARBA" id="ARBA00022946"/>
    </source>
</evidence>
<dbReference type="Pfam" id="PF08669">
    <property type="entry name" value="GCV_T_C"/>
    <property type="match status" value="1"/>
</dbReference>
<comment type="caution">
    <text evidence="3">The sequence shown here is derived from an EMBL/GenBank/DDBJ whole genome shotgun (WGS) entry which is preliminary data.</text>
</comment>
<dbReference type="SUPFAM" id="SSF103025">
    <property type="entry name" value="Folate-binding domain"/>
    <property type="match status" value="1"/>
</dbReference>
<gene>
    <name evidence="3" type="ORF">E6K79_11620</name>
</gene>
<dbReference type="SUPFAM" id="SSF101790">
    <property type="entry name" value="Aminomethyltransferase beta-barrel domain"/>
    <property type="match status" value="1"/>
</dbReference>
<proteinExistence type="predicted"/>
<evidence type="ECO:0000313" key="4">
    <source>
        <dbReference type="Proteomes" id="UP000317691"/>
    </source>
</evidence>
<dbReference type="PIRSF" id="PIRSF006487">
    <property type="entry name" value="GcvT"/>
    <property type="match status" value="1"/>
</dbReference>
<evidence type="ECO:0000259" key="2">
    <source>
        <dbReference type="Pfam" id="PF08669"/>
    </source>
</evidence>
<dbReference type="InterPro" id="IPR013977">
    <property type="entry name" value="GcvT_C"/>
</dbReference>
<dbReference type="Proteomes" id="UP000317691">
    <property type="component" value="Unassembled WGS sequence"/>
</dbReference>
<dbReference type="GO" id="GO:0016226">
    <property type="term" value="P:iron-sulfur cluster assembly"/>
    <property type="evidence" value="ECO:0007669"/>
    <property type="project" value="TreeGrafter"/>
</dbReference>
<dbReference type="InterPro" id="IPR017703">
    <property type="entry name" value="YgfZ/GCV_T_CS"/>
</dbReference>
<dbReference type="InterPro" id="IPR029043">
    <property type="entry name" value="GcvT/YgfZ_C"/>
</dbReference>